<evidence type="ECO:0000256" key="3">
    <source>
        <dbReference type="ARBA" id="ARBA00013017"/>
    </source>
</evidence>
<keyword evidence="6" id="KW-0560">Oxidoreductase</keyword>
<dbReference type="InterPro" id="IPR024706">
    <property type="entry name" value="Peroxiredoxin_AhpC-typ"/>
</dbReference>
<evidence type="ECO:0000256" key="7">
    <source>
        <dbReference type="ARBA" id="ARBA00023157"/>
    </source>
</evidence>
<keyword evidence="5" id="KW-0049">Antioxidant</keyword>
<keyword evidence="16" id="KW-1185">Reference proteome</keyword>
<name>A0A1W2G8M0_REIFA</name>
<dbReference type="CDD" id="cd03017">
    <property type="entry name" value="PRX_BCP"/>
    <property type="match status" value="1"/>
</dbReference>
<dbReference type="EMBL" id="FWYF01000001">
    <property type="protein sequence ID" value="SMD32678.1"/>
    <property type="molecule type" value="Genomic_DNA"/>
</dbReference>
<proteinExistence type="inferred from homology"/>
<feature type="active site" description="Cysteine sulfenic acid (-SOH) intermediate; for peroxidase activity" evidence="13">
    <location>
        <position position="45"/>
    </location>
</feature>
<feature type="domain" description="Thioredoxin" evidence="14">
    <location>
        <begin position="3"/>
        <end position="152"/>
    </location>
</feature>
<evidence type="ECO:0000256" key="2">
    <source>
        <dbReference type="ARBA" id="ARBA00011245"/>
    </source>
</evidence>
<dbReference type="InterPro" id="IPR050924">
    <property type="entry name" value="Peroxiredoxin_BCP/PrxQ"/>
</dbReference>
<dbReference type="FunFam" id="3.40.30.10:FF:000007">
    <property type="entry name" value="Thioredoxin-dependent thiol peroxidase"/>
    <property type="match status" value="1"/>
</dbReference>
<keyword evidence="4" id="KW-0575">Peroxidase</keyword>
<dbReference type="Proteomes" id="UP000192472">
    <property type="component" value="Unassembled WGS sequence"/>
</dbReference>
<evidence type="ECO:0000313" key="16">
    <source>
        <dbReference type="Proteomes" id="UP000192472"/>
    </source>
</evidence>
<dbReference type="Gene3D" id="3.40.30.10">
    <property type="entry name" value="Glutaredoxin"/>
    <property type="match status" value="1"/>
</dbReference>
<keyword evidence="8" id="KW-0676">Redox-active center</keyword>
<keyword evidence="7" id="KW-1015">Disulfide bond</keyword>
<comment type="subunit">
    <text evidence="2">Monomer.</text>
</comment>
<dbReference type="RefSeq" id="WP_084371329.1">
    <property type="nucleotide sequence ID" value="NZ_FWYF01000001.1"/>
</dbReference>
<protein>
    <recommendedName>
        <fullName evidence="3">thioredoxin-dependent peroxiredoxin</fullName>
        <ecNumber evidence="3">1.11.1.24</ecNumber>
    </recommendedName>
    <alternativeName>
        <fullName evidence="9">Thioredoxin peroxidase</fullName>
    </alternativeName>
    <alternativeName>
        <fullName evidence="11">Thioredoxin-dependent peroxiredoxin Bcp</fullName>
    </alternativeName>
</protein>
<dbReference type="EC" id="1.11.1.24" evidence="3"/>
<evidence type="ECO:0000256" key="10">
    <source>
        <dbReference type="ARBA" id="ARBA00038489"/>
    </source>
</evidence>
<evidence type="ECO:0000256" key="6">
    <source>
        <dbReference type="ARBA" id="ARBA00023002"/>
    </source>
</evidence>
<evidence type="ECO:0000256" key="5">
    <source>
        <dbReference type="ARBA" id="ARBA00022862"/>
    </source>
</evidence>
<evidence type="ECO:0000259" key="14">
    <source>
        <dbReference type="PROSITE" id="PS51352"/>
    </source>
</evidence>
<evidence type="ECO:0000256" key="12">
    <source>
        <dbReference type="ARBA" id="ARBA00049091"/>
    </source>
</evidence>
<comment type="function">
    <text evidence="1">Thiol-specific peroxidase that catalyzes the reduction of hydrogen peroxide and organic hydroperoxides to water and alcohols, respectively. Plays a role in cell protection against oxidative stress by detoxifying peroxides and as sensor of hydrogen peroxide-mediated signaling events.</text>
</comment>
<dbReference type="AlphaFoldDB" id="A0A1W2G8M0"/>
<sequence>MELSIGDELPDITLADQDGAWIKLRDFANQPVVVFFYPKDNTPVCNIEACEFEAHYNDLKNAGVKVFGISKDSVSSHKKFATRFHLEYRLLSDVKGEAEQKFGVGRKLFGLLQNRVTFIFGKGGKLIHTIHAQFNGRRHVDETLSVLNIETGSH</sequence>
<gene>
    <name evidence="15" type="ORF">SAMN04488029_1028</name>
</gene>
<dbReference type="GO" id="GO:0005737">
    <property type="term" value="C:cytoplasm"/>
    <property type="evidence" value="ECO:0007669"/>
    <property type="project" value="TreeGrafter"/>
</dbReference>
<evidence type="ECO:0000256" key="4">
    <source>
        <dbReference type="ARBA" id="ARBA00022559"/>
    </source>
</evidence>
<reference evidence="15 16" key="1">
    <citation type="submission" date="2017-04" db="EMBL/GenBank/DDBJ databases">
        <authorList>
            <person name="Afonso C.L."/>
            <person name="Miller P.J."/>
            <person name="Scott M.A."/>
            <person name="Spackman E."/>
            <person name="Goraichik I."/>
            <person name="Dimitrov K.M."/>
            <person name="Suarez D.L."/>
            <person name="Swayne D.E."/>
        </authorList>
    </citation>
    <scope>NUCLEOTIDE SEQUENCE [LARGE SCALE GENOMIC DNA]</scope>
    <source>
        <strain evidence="15 16">DSM 26133</strain>
    </source>
</reference>
<dbReference type="InterPro" id="IPR000866">
    <property type="entry name" value="AhpC/TSA"/>
</dbReference>
<dbReference type="PANTHER" id="PTHR42801">
    <property type="entry name" value="THIOREDOXIN-DEPENDENT PEROXIDE REDUCTASE"/>
    <property type="match status" value="1"/>
</dbReference>
<evidence type="ECO:0000256" key="11">
    <source>
        <dbReference type="ARBA" id="ARBA00042639"/>
    </source>
</evidence>
<evidence type="ECO:0000256" key="9">
    <source>
        <dbReference type="ARBA" id="ARBA00032824"/>
    </source>
</evidence>
<dbReference type="PROSITE" id="PS51352">
    <property type="entry name" value="THIOREDOXIN_2"/>
    <property type="match status" value="1"/>
</dbReference>
<dbReference type="PIRSF" id="PIRSF000239">
    <property type="entry name" value="AHPC"/>
    <property type="match status" value="1"/>
</dbReference>
<evidence type="ECO:0000256" key="13">
    <source>
        <dbReference type="PIRSR" id="PIRSR000239-1"/>
    </source>
</evidence>
<dbReference type="InterPro" id="IPR013766">
    <property type="entry name" value="Thioredoxin_domain"/>
</dbReference>
<organism evidence="15 16">
    <name type="scientific">Reichenbachiella faecimaris</name>
    <dbReference type="NCBI Taxonomy" id="692418"/>
    <lineage>
        <taxon>Bacteria</taxon>
        <taxon>Pseudomonadati</taxon>
        <taxon>Bacteroidota</taxon>
        <taxon>Cytophagia</taxon>
        <taxon>Cytophagales</taxon>
        <taxon>Reichenbachiellaceae</taxon>
        <taxon>Reichenbachiella</taxon>
    </lineage>
</organism>
<evidence type="ECO:0000313" key="15">
    <source>
        <dbReference type="EMBL" id="SMD32678.1"/>
    </source>
</evidence>
<dbReference type="STRING" id="692418.SAMN04488029_1028"/>
<dbReference type="InterPro" id="IPR036249">
    <property type="entry name" value="Thioredoxin-like_sf"/>
</dbReference>
<dbReference type="OrthoDB" id="9812811at2"/>
<evidence type="ECO:0000256" key="8">
    <source>
        <dbReference type="ARBA" id="ARBA00023284"/>
    </source>
</evidence>
<comment type="catalytic activity">
    <reaction evidence="12">
        <text>a hydroperoxide + [thioredoxin]-dithiol = an alcohol + [thioredoxin]-disulfide + H2O</text>
        <dbReference type="Rhea" id="RHEA:62620"/>
        <dbReference type="Rhea" id="RHEA-COMP:10698"/>
        <dbReference type="Rhea" id="RHEA-COMP:10700"/>
        <dbReference type="ChEBI" id="CHEBI:15377"/>
        <dbReference type="ChEBI" id="CHEBI:29950"/>
        <dbReference type="ChEBI" id="CHEBI:30879"/>
        <dbReference type="ChEBI" id="CHEBI:35924"/>
        <dbReference type="ChEBI" id="CHEBI:50058"/>
        <dbReference type="EC" id="1.11.1.24"/>
    </reaction>
</comment>
<dbReference type="SUPFAM" id="SSF52833">
    <property type="entry name" value="Thioredoxin-like"/>
    <property type="match status" value="1"/>
</dbReference>
<dbReference type="PANTHER" id="PTHR42801:SF4">
    <property type="entry name" value="AHPC_TSA FAMILY PROTEIN"/>
    <property type="match status" value="1"/>
</dbReference>
<dbReference type="GO" id="GO:0008379">
    <property type="term" value="F:thioredoxin peroxidase activity"/>
    <property type="evidence" value="ECO:0007669"/>
    <property type="project" value="TreeGrafter"/>
</dbReference>
<comment type="similarity">
    <text evidence="10">Belongs to the peroxiredoxin family. BCP/PrxQ subfamily.</text>
</comment>
<evidence type="ECO:0000256" key="1">
    <source>
        <dbReference type="ARBA" id="ARBA00003330"/>
    </source>
</evidence>
<dbReference type="GO" id="GO:0034599">
    <property type="term" value="P:cellular response to oxidative stress"/>
    <property type="evidence" value="ECO:0007669"/>
    <property type="project" value="TreeGrafter"/>
</dbReference>
<dbReference type="GO" id="GO:0045454">
    <property type="term" value="P:cell redox homeostasis"/>
    <property type="evidence" value="ECO:0007669"/>
    <property type="project" value="TreeGrafter"/>
</dbReference>
<dbReference type="Pfam" id="PF00578">
    <property type="entry name" value="AhpC-TSA"/>
    <property type="match status" value="1"/>
</dbReference>
<accession>A0A1W2G8M0</accession>